<evidence type="ECO:0000256" key="5">
    <source>
        <dbReference type="ARBA" id="ARBA00022927"/>
    </source>
</evidence>
<feature type="transmembrane region" description="Helical" evidence="9">
    <location>
        <begin position="17"/>
        <end position="38"/>
    </location>
</feature>
<dbReference type="InterPro" id="IPR050790">
    <property type="entry name" value="ExbB/TolQ_transport"/>
</dbReference>
<evidence type="ECO:0000256" key="9">
    <source>
        <dbReference type="SAM" id="Phobius"/>
    </source>
</evidence>
<dbReference type="EMBL" id="FWXI01000025">
    <property type="protein sequence ID" value="SMD10030.1"/>
    <property type="molecule type" value="Genomic_DNA"/>
</dbReference>
<evidence type="ECO:0000259" key="10">
    <source>
        <dbReference type="Pfam" id="PF01618"/>
    </source>
</evidence>
<dbReference type="GO" id="GO:0017038">
    <property type="term" value="P:protein import"/>
    <property type="evidence" value="ECO:0007669"/>
    <property type="project" value="TreeGrafter"/>
</dbReference>
<dbReference type="AlphaFoldDB" id="A0A1W2EJZ5"/>
<protein>
    <submittedName>
        <fullName evidence="11">Biopolymer transport protein ExbB</fullName>
    </submittedName>
</protein>
<feature type="domain" description="MotA/TolQ/ExbB proton channel" evidence="10">
    <location>
        <begin position="91"/>
        <end position="192"/>
    </location>
</feature>
<name>A0A1W2EJZ5_9FIRM</name>
<dbReference type="PANTHER" id="PTHR30625:SF15">
    <property type="entry name" value="BIOPOLYMER TRANSPORT PROTEIN EXBB"/>
    <property type="match status" value="1"/>
</dbReference>
<feature type="transmembrane region" description="Helical" evidence="9">
    <location>
        <begin position="159"/>
        <end position="180"/>
    </location>
</feature>
<evidence type="ECO:0000313" key="11">
    <source>
        <dbReference type="EMBL" id="SMD10030.1"/>
    </source>
</evidence>
<keyword evidence="5 8" id="KW-0653">Protein transport</keyword>
<comment type="subcellular location">
    <subcellularLocation>
        <location evidence="1">Cell membrane</location>
        <topology evidence="1">Multi-pass membrane protein</topology>
    </subcellularLocation>
    <subcellularLocation>
        <location evidence="8">Membrane</location>
        <topology evidence="8">Multi-pass membrane protein</topology>
    </subcellularLocation>
</comment>
<dbReference type="Pfam" id="PF01618">
    <property type="entry name" value="MotA_ExbB"/>
    <property type="match status" value="1"/>
</dbReference>
<dbReference type="OrthoDB" id="4045at2"/>
<dbReference type="PANTHER" id="PTHR30625">
    <property type="entry name" value="PROTEIN TOLQ"/>
    <property type="match status" value="1"/>
</dbReference>
<gene>
    <name evidence="11" type="ORF">SAMN04488500_12558</name>
</gene>
<organism evidence="11 12">
    <name type="scientific">Sporomusa malonica</name>
    <dbReference type="NCBI Taxonomy" id="112901"/>
    <lineage>
        <taxon>Bacteria</taxon>
        <taxon>Bacillati</taxon>
        <taxon>Bacillota</taxon>
        <taxon>Negativicutes</taxon>
        <taxon>Selenomonadales</taxon>
        <taxon>Sporomusaceae</taxon>
        <taxon>Sporomusa</taxon>
    </lineage>
</organism>
<reference evidence="11 12" key="1">
    <citation type="submission" date="2017-04" db="EMBL/GenBank/DDBJ databases">
        <authorList>
            <person name="Afonso C.L."/>
            <person name="Miller P.J."/>
            <person name="Scott M.A."/>
            <person name="Spackman E."/>
            <person name="Goraichik I."/>
            <person name="Dimitrov K.M."/>
            <person name="Suarez D.L."/>
            <person name="Swayne D.E."/>
        </authorList>
    </citation>
    <scope>NUCLEOTIDE SEQUENCE [LARGE SCALE GENOMIC DNA]</scope>
    <source>
        <strain evidence="11 12">DSM 5090</strain>
    </source>
</reference>
<dbReference type="RefSeq" id="WP_084577960.1">
    <property type="nucleotide sequence ID" value="NZ_CP155572.1"/>
</dbReference>
<keyword evidence="3" id="KW-1003">Cell membrane</keyword>
<sequence>MSLLAESLSIFHKGGPVMYLIFACSLLVAAIGIERFLYYKKVNTDMHGLMQKLTPLLERGDWAAAGELCCQTRGIAAMVAAKGIHYVQYGCANIDSVLEGEAALAVTGLRANLNHLDTIVTIAPLLGLLGTVIGMIGSFSVMNIKAGQPQAITGGVGEALIATASGLCVATLAMIIYSYFNHRLDQLITNIEQTCVLIMGHIKPEKRHETA</sequence>
<evidence type="ECO:0000313" key="12">
    <source>
        <dbReference type="Proteomes" id="UP000192738"/>
    </source>
</evidence>
<evidence type="ECO:0000256" key="2">
    <source>
        <dbReference type="ARBA" id="ARBA00022448"/>
    </source>
</evidence>
<comment type="similarity">
    <text evidence="8">Belongs to the exbB/tolQ family.</text>
</comment>
<evidence type="ECO:0000256" key="4">
    <source>
        <dbReference type="ARBA" id="ARBA00022692"/>
    </source>
</evidence>
<dbReference type="Proteomes" id="UP000192738">
    <property type="component" value="Unassembled WGS sequence"/>
</dbReference>
<dbReference type="InterPro" id="IPR002898">
    <property type="entry name" value="MotA_ExbB_proton_chnl"/>
</dbReference>
<keyword evidence="12" id="KW-1185">Reference proteome</keyword>
<dbReference type="GO" id="GO:0005886">
    <property type="term" value="C:plasma membrane"/>
    <property type="evidence" value="ECO:0007669"/>
    <property type="project" value="UniProtKB-SubCell"/>
</dbReference>
<keyword evidence="2 8" id="KW-0813">Transport</keyword>
<keyword evidence="4 9" id="KW-0812">Transmembrane</keyword>
<keyword evidence="6 9" id="KW-1133">Transmembrane helix</keyword>
<proteinExistence type="inferred from homology"/>
<dbReference type="STRING" id="112901.SAMN04488500_12558"/>
<evidence type="ECO:0000256" key="1">
    <source>
        <dbReference type="ARBA" id="ARBA00004651"/>
    </source>
</evidence>
<evidence type="ECO:0000256" key="7">
    <source>
        <dbReference type="ARBA" id="ARBA00023136"/>
    </source>
</evidence>
<keyword evidence="7 9" id="KW-0472">Membrane</keyword>
<evidence type="ECO:0000256" key="6">
    <source>
        <dbReference type="ARBA" id="ARBA00022989"/>
    </source>
</evidence>
<feature type="transmembrane region" description="Helical" evidence="9">
    <location>
        <begin position="119"/>
        <end position="139"/>
    </location>
</feature>
<evidence type="ECO:0000256" key="3">
    <source>
        <dbReference type="ARBA" id="ARBA00022475"/>
    </source>
</evidence>
<accession>A0A1W2EJZ5</accession>
<evidence type="ECO:0000256" key="8">
    <source>
        <dbReference type="RuleBase" id="RU004057"/>
    </source>
</evidence>